<evidence type="ECO:0000256" key="2">
    <source>
        <dbReference type="ARBA" id="ARBA00022692"/>
    </source>
</evidence>
<feature type="transmembrane region" description="Helical" evidence="6">
    <location>
        <begin position="198"/>
        <end position="219"/>
    </location>
</feature>
<feature type="transmembrane region" description="Helical" evidence="6">
    <location>
        <begin position="151"/>
        <end position="177"/>
    </location>
</feature>
<proteinExistence type="predicted"/>
<evidence type="ECO:0000256" key="5">
    <source>
        <dbReference type="SAM" id="MobiDB-lite"/>
    </source>
</evidence>
<evidence type="ECO:0000256" key="3">
    <source>
        <dbReference type="ARBA" id="ARBA00022989"/>
    </source>
</evidence>
<evidence type="ECO:0000313" key="8">
    <source>
        <dbReference type="EMBL" id="RMY33441.1"/>
    </source>
</evidence>
<keyword evidence="2 6" id="KW-0812">Transmembrane</keyword>
<gene>
    <name evidence="8" type="ORF">D0865_14457</name>
</gene>
<feature type="region of interest" description="Disordered" evidence="5">
    <location>
        <begin position="1"/>
        <end position="60"/>
    </location>
</feature>
<dbReference type="EMBL" id="QWIN01002081">
    <property type="protein sequence ID" value="RMY33441.1"/>
    <property type="molecule type" value="Genomic_DNA"/>
</dbReference>
<dbReference type="GO" id="GO:0012505">
    <property type="term" value="C:endomembrane system"/>
    <property type="evidence" value="ECO:0007669"/>
    <property type="project" value="UniProtKB-SubCell"/>
</dbReference>
<protein>
    <recommendedName>
        <fullName evidence="7">DUF202 domain-containing protein</fullName>
    </recommendedName>
</protein>
<comment type="caution">
    <text evidence="8">The sequence shown here is derived from an EMBL/GenBank/DDBJ whole genome shotgun (WGS) entry which is preliminary data.</text>
</comment>
<accession>A0A3M7B115</accession>
<dbReference type="PANTHER" id="PTHR34187:SF1">
    <property type="entry name" value="DUF202 DOMAIN-CONTAINING PROTEIN"/>
    <property type="match status" value="1"/>
</dbReference>
<evidence type="ECO:0000256" key="4">
    <source>
        <dbReference type="ARBA" id="ARBA00023136"/>
    </source>
</evidence>
<keyword evidence="3 6" id="KW-1133">Transmembrane helix</keyword>
<evidence type="ECO:0000256" key="1">
    <source>
        <dbReference type="ARBA" id="ARBA00004127"/>
    </source>
</evidence>
<evidence type="ECO:0000259" key="7">
    <source>
        <dbReference type="Pfam" id="PF02656"/>
    </source>
</evidence>
<evidence type="ECO:0000313" key="9">
    <source>
        <dbReference type="Proteomes" id="UP000270230"/>
    </source>
</evidence>
<sequence length="225" mass="25112">MEGRTAEPITEPPEAVHPRPNEAENESDNEREATELQNIAEQHPPRHVTTTTTTTTPGRPQQWYAGVKNLWRHHIRLSVPHADCRDHLGRICLADAANRPHRQHHRLLTIRKANERTYLGYLRTSLALSMVGVAIAQLYRLKHSPSPNPVYGYYVLGKPIACIFHASALGVILVGAVRFFRQQSAMSIGKVHAGGWEVLVICGWVFLLLLAVLALNIGIDVYDAS</sequence>
<dbReference type="InterPro" id="IPR052053">
    <property type="entry name" value="IM_YidH-like"/>
</dbReference>
<feature type="transmembrane region" description="Helical" evidence="6">
    <location>
        <begin position="118"/>
        <end position="139"/>
    </location>
</feature>
<dbReference type="PANTHER" id="PTHR34187">
    <property type="entry name" value="FGR18P"/>
    <property type="match status" value="1"/>
</dbReference>
<dbReference type="Proteomes" id="UP000270230">
    <property type="component" value="Unassembled WGS sequence"/>
</dbReference>
<name>A0A3M7B115_HORWE</name>
<keyword evidence="4 6" id="KW-0472">Membrane</keyword>
<dbReference type="AlphaFoldDB" id="A0A3M7B115"/>
<dbReference type="Pfam" id="PF02656">
    <property type="entry name" value="DUF202"/>
    <property type="match status" value="1"/>
</dbReference>
<dbReference type="VEuPathDB" id="FungiDB:BTJ68_07370"/>
<reference evidence="8 9" key="1">
    <citation type="journal article" date="2018" name="BMC Genomics">
        <title>Genomic evidence for intraspecific hybridization in a clonal and extremely halotolerant yeast.</title>
        <authorList>
            <person name="Gostincar C."/>
            <person name="Stajich J.E."/>
            <person name="Zupancic J."/>
            <person name="Zalar P."/>
            <person name="Gunde-Cimerman N."/>
        </authorList>
    </citation>
    <scope>NUCLEOTIDE SEQUENCE [LARGE SCALE GENOMIC DNA]</scope>
    <source>
        <strain evidence="8 9">EXF-151</strain>
    </source>
</reference>
<organism evidence="8 9">
    <name type="scientific">Hortaea werneckii</name>
    <name type="common">Black yeast</name>
    <name type="synonym">Cladosporium werneckii</name>
    <dbReference type="NCBI Taxonomy" id="91943"/>
    <lineage>
        <taxon>Eukaryota</taxon>
        <taxon>Fungi</taxon>
        <taxon>Dikarya</taxon>
        <taxon>Ascomycota</taxon>
        <taxon>Pezizomycotina</taxon>
        <taxon>Dothideomycetes</taxon>
        <taxon>Dothideomycetidae</taxon>
        <taxon>Mycosphaerellales</taxon>
        <taxon>Teratosphaeriaceae</taxon>
        <taxon>Hortaea</taxon>
    </lineage>
</organism>
<dbReference type="OrthoDB" id="199599at2759"/>
<comment type="subcellular location">
    <subcellularLocation>
        <location evidence="1">Endomembrane system</location>
        <topology evidence="1">Multi-pass membrane protein</topology>
    </subcellularLocation>
</comment>
<dbReference type="InterPro" id="IPR003807">
    <property type="entry name" value="DUF202"/>
</dbReference>
<evidence type="ECO:0000256" key="6">
    <source>
        <dbReference type="SAM" id="Phobius"/>
    </source>
</evidence>
<feature type="domain" description="DUF202" evidence="7">
    <location>
        <begin position="113"/>
        <end position="184"/>
    </location>
</feature>
<feature type="compositionally biased region" description="Basic and acidic residues" evidence="5">
    <location>
        <begin position="14"/>
        <end position="34"/>
    </location>
</feature>